<dbReference type="RefSeq" id="WP_169346368.1">
    <property type="nucleotide sequence ID" value="NZ_JABBJJ010000087.1"/>
</dbReference>
<feature type="domain" description="NADPH-dependent reductive aminase-like C-terminal" evidence="3">
    <location>
        <begin position="163"/>
        <end position="291"/>
    </location>
</feature>
<name>A0A848LF04_9BACT</name>
<dbReference type="GO" id="GO:0016491">
    <property type="term" value="F:oxidoreductase activity"/>
    <property type="evidence" value="ECO:0007669"/>
    <property type="project" value="UniProtKB-KW"/>
</dbReference>
<dbReference type="SMR" id="A0A848LF04"/>
<dbReference type="Pfam" id="PF03446">
    <property type="entry name" value="NAD_binding_2"/>
    <property type="match status" value="1"/>
</dbReference>
<evidence type="ECO:0000313" key="5">
    <source>
        <dbReference type="Proteomes" id="UP000518300"/>
    </source>
</evidence>
<dbReference type="Pfam" id="PF21761">
    <property type="entry name" value="RedAm-like_C"/>
    <property type="match status" value="1"/>
</dbReference>
<dbReference type="InterPro" id="IPR006115">
    <property type="entry name" value="6PGDH_NADP-bd"/>
</dbReference>
<dbReference type="InterPro" id="IPR036291">
    <property type="entry name" value="NAD(P)-bd_dom_sf"/>
</dbReference>
<dbReference type="SUPFAM" id="SSF48179">
    <property type="entry name" value="6-phosphogluconate dehydrogenase C-terminal domain-like"/>
    <property type="match status" value="1"/>
</dbReference>
<dbReference type="PANTHER" id="PTHR43580">
    <property type="entry name" value="OXIDOREDUCTASE GLYR1-RELATED"/>
    <property type="match status" value="1"/>
</dbReference>
<keyword evidence="5" id="KW-1185">Reference proteome</keyword>
<gene>
    <name evidence="4" type="ORF">HG543_19795</name>
</gene>
<dbReference type="InterPro" id="IPR048666">
    <property type="entry name" value="RedAm-like_C"/>
</dbReference>
<dbReference type="SUPFAM" id="SSF51735">
    <property type="entry name" value="NAD(P)-binding Rossmann-fold domains"/>
    <property type="match status" value="1"/>
</dbReference>
<keyword evidence="1" id="KW-0560">Oxidoreductase</keyword>
<dbReference type="InterPro" id="IPR008927">
    <property type="entry name" value="6-PGluconate_DH-like_C_sf"/>
</dbReference>
<dbReference type="PIRSF" id="PIRSF000103">
    <property type="entry name" value="HIBADH"/>
    <property type="match status" value="1"/>
</dbReference>
<evidence type="ECO:0000259" key="2">
    <source>
        <dbReference type="Pfam" id="PF03446"/>
    </source>
</evidence>
<organism evidence="4 5">
    <name type="scientific">Pyxidicoccus fallax</name>
    <dbReference type="NCBI Taxonomy" id="394095"/>
    <lineage>
        <taxon>Bacteria</taxon>
        <taxon>Pseudomonadati</taxon>
        <taxon>Myxococcota</taxon>
        <taxon>Myxococcia</taxon>
        <taxon>Myxococcales</taxon>
        <taxon>Cystobacterineae</taxon>
        <taxon>Myxococcaceae</taxon>
        <taxon>Pyxidicoccus</taxon>
    </lineage>
</organism>
<accession>A0A848LF04</accession>
<evidence type="ECO:0000313" key="4">
    <source>
        <dbReference type="EMBL" id="NMO17086.1"/>
    </source>
</evidence>
<dbReference type="EMBL" id="JABBJJ010000087">
    <property type="protein sequence ID" value="NMO17086.1"/>
    <property type="molecule type" value="Genomic_DNA"/>
</dbReference>
<dbReference type="GO" id="GO:0050661">
    <property type="term" value="F:NADP binding"/>
    <property type="evidence" value="ECO:0007669"/>
    <property type="project" value="InterPro"/>
</dbReference>
<dbReference type="PANTHER" id="PTHR43580:SF2">
    <property type="entry name" value="CYTOKINE-LIKE NUCLEAR FACTOR N-PAC"/>
    <property type="match status" value="1"/>
</dbReference>
<dbReference type="Proteomes" id="UP000518300">
    <property type="component" value="Unassembled WGS sequence"/>
</dbReference>
<protein>
    <submittedName>
        <fullName evidence="4">NAD(P)-dependent oxidoreductase</fullName>
    </submittedName>
</protein>
<dbReference type="Gene3D" id="1.10.1040.10">
    <property type="entry name" value="N-(1-d-carboxylethyl)-l-norvaline Dehydrogenase, domain 2"/>
    <property type="match status" value="1"/>
</dbReference>
<comment type="caution">
    <text evidence="4">The sequence shown here is derived from an EMBL/GenBank/DDBJ whole genome shotgun (WGS) entry which is preliminary data.</text>
</comment>
<sequence>MKPRIAVIGVGRMGSALVSAFLGQGHGVDIWNRTRAKCEPLAAKGARIAETVRDAAAAADIVVVNVNDYAASDALLRKEEVTRALSGKLLVQLTSGSPSQAREQATWARRNDIAYLDGAIMGTPDFIGTPGCTILYAGPSELFERHKPVFLALGGNPQYVGSDVGHASALDSALLVYMWGALFGALQGAAICEAEGVSLEALTGYVKATTPVVDGAVADLFARIRQRRFGADEQTLATMEIHAGALQHVLAICDERGIPRGVPAAFDQLFQKAILAGDGQADFAALHRFMRPA</sequence>
<dbReference type="InterPro" id="IPR051265">
    <property type="entry name" value="HIBADH-related_NP60_sf"/>
</dbReference>
<evidence type="ECO:0000259" key="3">
    <source>
        <dbReference type="Pfam" id="PF21761"/>
    </source>
</evidence>
<dbReference type="Gene3D" id="3.40.50.720">
    <property type="entry name" value="NAD(P)-binding Rossmann-like Domain"/>
    <property type="match status" value="1"/>
</dbReference>
<reference evidence="4 5" key="1">
    <citation type="submission" date="2020-04" db="EMBL/GenBank/DDBJ databases">
        <title>Draft genome of Pyxidicoccus fallax type strain.</title>
        <authorList>
            <person name="Whitworth D.E."/>
        </authorList>
    </citation>
    <scope>NUCLEOTIDE SEQUENCE [LARGE SCALE GENOMIC DNA]</scope>
    <source>
        <strain evidence="4 5">DSM 14698</strain>
    </source>
</reference>
<feature type="domain" description="6-phosphogluconate dehydrogenase NADP-binding" evidence="2">
    <location>
        <begin position="4"/>
        <end position="161"/>
    </location>
</feature>
<proteinExistence type="predicted"/>
<dbReference type="InterPro" id="IPR013328">
    <property type="entry name" value="6PGD_dom2"/>
</dbReference>
<evidence type="ECO:0000256" key="1">
    <source>
        <dbReference type="ARBA" id="ARBA00023002"/>
    </source>
</evidence>
<dbReference type="AlphaFoldDB" id="A0A848LF04"/>
<dbReference type="InterPro" id="IPR015815">
    <property type="entry name" value="HIBADH-related"/>
</dbReference>